<evidence type="ECO:0008006" key="3">
    <source>
        <dbReference type="Google" id="ProtNLM"/>
    </source>
</evidence>
<comment type="caution">
    <text evidence="1">The sequence shown here is derived from an EMBL/GenBank/DDBJ whole genome shotgun (WGS) entry which is preliminary data.</text>
</comment>
<keyword evidence="2" id="KW-1185">Reference proteome</keyword>
<organism evidence="1 2">
    <name type="scientific">Clostridium oceanicum</name>
    <dbReference type="NCBI Taxonomy" id="1543"/>
    <lineage>
        <taxon>Bacteria</taxon>
        <taxon>Bacillati</taxon>
        <taxon>Bacillota</taxon>
        <taxon>Clostridia</taxon>
        <taxon>Eubacteriales</taxon>
        <taxon>Clostridiaceae</taxon>
        <taxon>Clostridium</taxon>
    </lineage>
</organism>
<gene>
    <name evidence="1" type="ORF">GCM10008906_06680</name>
</gene>
<dbReference type="EMBL" id="BAAACG010000004">
    <property type="protein sequence ID" value="GAA0734474.1"/>
    <property type="molecule type" value="Genomic_DNA"/>
</dbReference>
<evidence type="ECO:0000313" key="2">
    <source>
        <dbReference type="Proteomes" id="UP001501510"/>
    </source>
</evidence>
<evidence type="ECO:0000313" key="1">
    <source>
        <dbReference type="EMBL" id="GAA0734474.1"/>
    </source>
</evidence>
<proteinExistence type="predicted"/>
<protein>
    <recommendedName>
        <fullName evidence="3">Alpha/beta hydrolase</fullName>
    </recommendedName>
</protein>
<accession>A0ABP3UNJ5</accession>
<dbReference type="Proteomes" id="UP001501510">
    <property type="component" value="Unassembled WGS sequence"/>
</dbReference>
<name>A0ABP3UNJ5_9CLOT</name>
<reference evidence="2" key="1">
    <citation type="journal article" date="2019" name="Int. J. Syst. Evol. Microbiol.">
        <title>The Global Catalogue of Microorganisms (GCM) 10K type strain sequencing project: providing services to taxonomists for standard genome sequencing and annotation.</title>
        <authorList>
            <consortium name="The Broad Institute Genomics Platform"/>
            <consortium name="The Broad Institute Genome Sequencing Center for Infectious Disease"/>
            <person name="Wu L."/>
            <person name="Ma J."/>
        </authorList>
    </citation>
    <scope>NUCLEOTIDE SEQUENCE [LARGE SCALE GENOMIC DNA]</scope>
    <source>
        <strain evidence="2">JCM 1407</strain>
    </source>
</reference>
<dbReference type="RefSeq" id="WP_343758869.1">
    <property type="nucleotide sequence ID" value="NZ_BAAACG010000004.1"/>
</dbReference>
<sequence length="53" mass="6234">MKLKITNCDKCIKFINKKCDKNMENCICKKCPRNIEKCILTKYCSETESILDI</sequence>